<name>A0A5B7E9S6_PORTR</name>
<keyword evidence="3" id="KW-1185">Reference proteome</keyword>
<dbReference type="Proteomes" id="UP000324222">
    <property type="component" value="Unassembled WGS sequence"/>
</dbReference>
<accession>A0A5B7E9S6</accession>
<feature type="region of interest" description="Disordered" evidence="1">
    <location>
        <begin position="1"/>
        <end position="52"/>
    </location>
</feature>
<comment type="caution">
    <text evidence="2">The sequence shown here is derived from an EMBL/GenBank/DDBJ whole genome shotgun (WGS) entry which is preliminary data.</text>
</comment>
<reference evidence="2 3" key="1">
    <citation type="submission" date="2019-05" db="EMBL/GenBank/DDBJ databases">
        <title>Another draft genome of Portunus trituberculatus and its Hox gene families provides insights of decapod evolution.</title>
        <authorList>
            <person name="Jeong J.-H."/>
            <person name="Song I."/>
            <person name="Kim S."/>
            <person name="Choi T."/>
            <person name="Kim D."/>
            <person name="Ryu S."/>
            <person name="Kim W."/>
        </authorList>
    </citation>
    <scope>NUCLEOTIDE SEQUENCE [LARGE SCALE GENOMIC DNA]</scope>
    <source>
        <tissue evidence="2">Muscle</tissue>
    </source>
</reference>
<proteinExistence type="predicted"/>
<protein>
    <submittedName>
        <fullName evidence="2">Uncharacterized protein</fullName>
    </submittedName>
</protein>
<evidence type="ECO:0000313" key="3">
    <source>
        <dbReference type="Proteomes" id="UP000324222"/>
    </source>
</evidence>
<evidence type="ECO:0000313" key="2">
    <source>
        <dbReference type="EMBL" id="MPC30960.1"/>
    </source>
</evidence>
<dbReference type="EMBL" id="VSRR010002344">
    <property type="protein sequence ID" value="MPC30960.1"/>
    <property type="molecule type" value="Genomic_DNA"/>
</dbReference>
<dbReference type="AlphaFoldDB" id="A0A5B7E9S6"/>
<feature type="compositionally biased region" description="Acidic residues" evidence="1">
    <location>
        <begin position="11"/>
        <end position="26"/>
    </location>
</feature>
<sequence length="77" mass="9221">MGYNGRPHQGEEEEEGKEEKEEEEEEERLRRKRRRGNYSHSQVFPDSRSGECVTEETIITSRAAHQTEKRRENMTRI</sequence>
<evidence type="ECO:0000256" key="1">
    <source>
        <dbReference type="SAM" id="MobiDB-lite"/>
    </source>
</evidence>
<gene>
    <name evidence="2" type="ORF">E2C01_024231</name>
</gene>
<organism evidence="2 3">
    <name type="scientific">Portunus trituberculatus</name>
    <name type="common">Swimming crab</name>
    <name type="synonym">Neptunus trituberculatus</name>
    <dbReference type="NCBI Taxonomy" id="210409"/>
    <lineage>
        <taxon>Eukaryota</taxon>
        <taxon>Metazoa</taxon>
        <taxon>Ecdysozoa</taxon>
        <taxon>Arthropoda</taxon>
        <taxon>Crustacea</taxon>
        <taxon>Multicrustacea</taxon>
        <taxon>Malacostraca</taxon>
        <taxon>Eumalacostraca</taxon>
        <taxon>Eucarida</taxon>
        <taxon>Decapoda</taxon>
        <taxon>Pleocyemata</taxon>
        <taxon>Brachyura</taxon>
        <taxon>Eubrachyura</taxon>
        <taxon>Portunoidea</taxon>
        <taxon>Portunidae</taxon>
        <taxon>Portuninae</taxon>
        <taxon>Portunus</taxon>
    </lineage>
</organism>